<evidence type="ECO:0000256" key="12">
    <source>
        <dbReference type="ARBA" id="ARBA00023175"/>
    </source>
</evidence>
<evidence type="ECO:0000256" key="5">
    <source>
        <dbReference type="ARBA" id="ARBA00018863"/>
    </source>
</evidence>
<feature type="compositionally biased region" description="Basic residues" evidence="15">
    <location>
        <begin position="142"/>
        <end position="152"/>
    </location>
</feature>
<dbReference type="InterPro" id="IPR040045">
    <property type="entry name" value="DYNC2LI1"/>
</dbReference>
<dbReference type="GO" id="GO:0035721">
    <property type="term" value="P:intraciliary retrograde transport"/>
    <property type="evidence" value="ECO:0007669"/>
    <property type="project" value="InterPro"/>
</dbReference>
<evidence type="ECO:0000256" key="1">
    <source>
        <dbReference type="ARBA" id="ARBA00004120"/>
    </source>
</evidence>
<keyword evidence="13" id="KW-0206">Cytoskeleton</keyword>
<dbReference type="Pfam" id="PF05783">
    <property type="entry name" value="DLIC"/>
    <property type="match status" value="1"/>
</dbReference>
<dbReference type="InterPro" id="IPR027417">
    <property type="entry name" value="P-loop_NTPase"/>
</dbReference>
<dbReference type="GO" id="GO:0045504">
    <property type="term" value="F:dynein heavy chain binding"/>
    <property type="evidence" value="ECO:0007669"/>
    <property type="project" value="TreeGrafter"/>
</dbReference>
<gene>
    <name evidence="16" type="primary">DYNC2LI1_0</name>
    <name evidence="16" type="ORF">FJT64_010198</name>
</gene>
<keyword evidence="6" id="KW-0217">Developmental protein</keyword>
<keyword evidence="17" id="KW-1185">Reference proteome</keyword>
<keyword evidence="8" id="KW-0493">Microtubule</keyword>
<dbReference type="EMBL" id="VIIS01001857">
    <property type="protein sequence ID" value="KAF0291742.1"/>
    <property type="molecule type" value="Genomic_DNA"/>
</dbReference>
<sequence>MPEEETKEKTPEKSSSDKEKEGDNAKEKKPEPAKDTSNAKPEPSKGRDNQASAKDKPSSSSAAKEGEDKNKDGAKQDPKQKSDTAKPAEKTSEPGKSGSKQAIKSPSAAKTSSSEQKPRKPSIAVSSTDPGSDSLVKSAMQKARRASIRAKGRGSSVSQSLLGQKTSRLISTVDIASTLEADNVWDLAVKLKQVSTELSDPDEGQRETTLIVLGGKQSGKTTLVGQLLGSEEAARRTLGLDYTYARRAGRGIGRDVCQIWELGGGTAFLQLLDTPVRAERLSDTACVIVVDLTRPETILPTVEAITKYLAELIDKKLKEAGTTGVLVRNLLNSQLNARLPADHPDAKAVKPLLIPLALVGGMYDKFQPMDTTEKKVVAEAMRWAAHRHFATLLYFSSKEVALQGRAKDLLTHLAFGEEANPRQSLDVQKPLQIAAGSDTFRAIGGGGDGSLPYDVVLSHVSAKWPPRPEATGVPDDPAKDALFAEPEVDSLRAEKVKELDRLRQDLERRRKMALERAAAEKAKSKAPAAVSKQAAQQAAAEFLERHHSSMGEAKKEEKAATKPEAKKPEAKADSKPVTKAEGKDGGKAAAKPAAKDEAKTAAKADTKPDAKPAAKAEEKKETKSETKPEGKAPAGKADPKADAKADPKPAAKSEAKSDSKPDAKPDAKPATKAEPKTEAKPASKPEQKSDAKPTAKK</sequence>
<name>A0A6A4VM72_AMPAM</name>
<dbReference type="OrthoDB" id="10263060at2759"/>
<keyword evidence="11" id="KW-0969">Cilium</keyword>
<dbReference type="GO" id="GO:0005874">
    <property type="term" value="C:microtubule"/>
    <property type="evidence" value="ECO:0007669"/>
    <property type="project" value="UniProtKB-KW"/>
</dbReference>
<feature type="compositionally biased region" description="Basic and acidic residues" evidence="15">
    <location>
        <begin position="542"/>
        <end position="586"/>
    </location>
</feature>
<dbReference type="SUPFAM" id="SSF52540">
    <property type="entry name" value="P-loop containing nucleoside triphosphate hydrolases"/>
    <property type="match status" value="1"/>
</dbReference>
<evidence type="ECO:0000256" key="14">
    <source>
        <dbReference type="ARBA" id="ARBA00023273"/>
    </source>
</evidence>
<evidence type="ECO:0000313" key="17">
    <source>
        <dbReference type="Proteomes" id="UP000440578"/>
    </source>
</evidence>
<keyword evidence="12" id="KW-0505">Motor protein</keyword>
<evidence type="ECO:0000256" key="8">
    <source>
        <dbReference type="ARBA" id="ARBA00022701"/>
    </source>
</evidence>
<dbReference type="Proteomes" id="UP000440578">
    <property type="component" value="Unassembled WGS sequence"/>
</dbReference>
<evidence type="ECO:0000256" key="9">
    <source>
        <dbReference type="ARBA" id="ARBA00022794"/>
    </source>
</evidence>
<dbReference type="CDD" id="cd00882">
    <property type="entry name" value="Ras_like_GTPase"/>
    <property type="match status" value="1"/>
</dbReference>
<dbReference type="GO" id="GO:0036064">
    <property type="term" value="C:ciliary basal body"/>
    <property type="evidence" value="ECO:0007669"/>
    <property type="project" value="TreeGrafter"/>
</dbReference>
<organism evidence="16 17">
    <name type="scientific">Amphibalanus amphitrite</name>
    <name type="common">Striped barnacle</name>
    <name type="synonym">Balanus amphitrite</name>
    <dbReference type="NCBI Taxonomy" id="1232801"/>
    <lineage>
        <taxon>Eukaryota</taxon>
        <taxon>Metazoa</taxon>
        <taxon>Ecdysozoa</taxon>
        <taxon>Arthropoda</taxon>
        <taxon>Crustacea</taxon>
        <taxon>Multicrustacea</taxon>
        <taxon>Cirripedia</taxon>
        <taxon>Thoracica</taxon>
        <taxon>Thoracicalcarea</taxon>
        <taxon>Balanomorpha</taxon>
        <taxon>Balanoidea</taxon>
        <taxon>Balanidae</taxon>
        <taxon>Amphibalaninae</taxon>
        <taxon>Amphibalanus</taxon>
    </lineage>
</organism>
<feature type="compositionally biased region" description="Basic and acidic residues" evidence="15">
    <location>
        <begin position="64"/>
        <end position="93"/>
    </location>
</feature>
<evidence type="ECO:0000256" key="4">
    <source>
        <dbReference type="ARBA" id="ARBA00006831"/>
    </source>
</evidence>
<dbReference type="GO" id="GO:0005868">
    <property type="term" value="C:cytoplasmic dynein complex"/>
    <property type="evidence" value="ECO:0007669"/>
    <property type="project" value="InterPro"/>
</dbReference>
<dbReference type="InterPro" id="IPR022780">
    <property type="entry name" value="Dynein_light_int_chain"/>
</dbReference>
<evidence type="ECO:0000256" key="10">
    <source>
        <dbReference type="ARBA" id="ARBA00023017"/>
    </source>
</evidence>
<feature type="compositionally biased region" description="Basic and acidic residues" evidence="15">
    <location>
        <begin position="637"/>
        <end position="697"/>
    </location>
</feature>
<dbReference type="PANTHER" id="PTHR13236:SF0">
    <property type="entry name" value="CYTOPLASMIC DYNEIN 2 LIGHT INTERMEDIATE CHAIN 1"/>
    <property type="match status" value="1"/>
</dbReference>
<feature type="compositionally biased region" description="Basic and acidic residues" evidence="15">
    <location>
        <begin position="42"/>
        <end position="57"/>
    </location>
</feature>
<dbReference type="GO" id="GO:0005813">
    <property type="term" value="C:centrosome"/>
    <property type="evidence" value="ECO:0007669"/>
    <property type="project" value="UniProtKB-SubCell"/>
</dbReference>
<feature type="compositionally biased region" description="Low complexity" evidence="15">
    <location>
        <begin position="525"/>
        <end position="541"/>
    </location>
</feature>
<keyword evidence="7" id="KW-0963">Cytoplasm</keyword>
<evidence type="ECO:0000256" key="11">
    <source>
        <dbReference type="ARBA" id="ARBA00023069"/>
    </source>
</evidence>
<dbReference type="GO" id="GO:0005930">
    <property type="term" value="C:axoneme"/>
    <property type="evidence" value="ECO:0007669"/>
    <property type="project" value="UniProtKB-SubCell"/>
</dbReference>
<dbReference type="PANTHER" id="PTHR13236">
    <property type="entry name" value="DYNEIN 2 LIGHT INTERMEDIATE CHAIN, ISOFORM 2"/>
    <property type="match status" value="1"/>
</dbReference>
<comment type="subcellular location">
    <subcellularLocation>
        <location evidence="3">Cytoplasm</location>
        <location evidence="3">Cytoskeleton</location>
        <location evidence="3">Cilium axoneme</location>
    </subcellularLocation>
    <subcellularLocation>
        <location evidence="1">Cytoplasm</location>
        <location evidence="1">Cytoskeleton</location>
        <location evidence="1">Cilium basal body</location>
    </subcellularLocation>
    <subcellularLocation>
        <location evidence="2">Cytoplasm</location>
        <location evidence="2">Cytoskeleton</location>
        <location evidence="2">Microtubule organizing center</location>
        <location evidence="2">Centrosome</location>
    </subcellularLocation>
</comment>
<feature type="compositionally biased region" description="Basic and acidic residues" evidence="15">
    <location>
        <begin position="593"/>
        <end position="630"/>
    </location>
</feature>
<reference evidence="16 17" key="1">
    <citation type="submission" date="2019-07" db="EMBL/GenBank/DDBJ databases">
        <title>Draft genome assembly of a fouling barnacle, Amphibalanus amphitrite (Darwin, 1854): The first reference genome for Thecostraca.</title>
        <authorList>
            <person name="Kim W."/>
        </authorList>
    </citation>
    <scope>NUCLEOTIDE SEQUENCE [LARGE SCALE GENOMIC DNA]</scope>
    <source>
        <strain evidence="16">SNU_AA5</strain>
        <tissue evidence="16">Soma without cirri and trophi</tissue>
    </source>
</reference>
<evidence type="ECO:0000313" key="16">
    <source>
        <dbReference type="EMBL" id="KAF0291742.1"/>
    </source>
</evidence>
<protein>
    <recommendedName>
        <fullName evidence="5">Cytoplasmic dynein 2 light intermediate chain 1</fullName>
    </recommendedName>
</protein>
<keyword evidence="9" id="KW-0970">Cilium biogenesis/degradation</keyword>
<dbReference type="Gene3D" id="3.40.50.300">
    <property type="entry name" value="P-loop containing nucleotide triphosphate hydrolases"/>
    <property type="match status" value="1"/>
</dbReference>
<evidence type="ECO:0000256" key="3">
    <source>
        <dbReference type="ARBA" id="ARBA00004430"/>
    </source>
</evidence>
<accession>A0A6A4VM72</accession>
<comment type="similarity">
    <text evidence="4">Belongs to the dynein light intermediate chain family.</text>
</comment>
<dbReference type="AlphaFoldDB" id="A0A6A4VM72"/>
<evidence type="ECO:0000256" key="7">
    <source>
        <dbReference type="ARBA" id="ARBA00022490"/>
    </source>
</evidence>
<proteinExistence type="inferred from homology"/>
<keyword evidence="10" id="KW-0243">Dynein</keyword>
<keyword evidence="14" id="KW-0966">Cell projection</keyword>
<feature type="compositionally biased region" description="Polar residues" evidence="15">
    <location>
        <begin position="98"/>
        <end position="115"/>
    </location>
</feature>
<feature type="region of interest" description="Disordered" evidence="15">
    <location>
        <begin position="517"/>
        <end position="697"/>
    </location>
</feature>
<comment type="caution">
    <text evidence="16">The sequence shown here is derived from an EMBL/GenBank/DDBJ whole genome shotgun (WGS) entry which is preliminary data.</text>
</comment>
<feature type="region of interest" description="Disordered" evidence="15">
    <location>
        <begin position="1"/>
        <end position="160"/>
    </location>
</feature>
<evidence type="ECO:0000256" key="13">
    <source>
        <dbReference type="ARBA" id="ARBA00023212"/>
    </source>
</evidence>
<evidence type="ECO:0000256" key="2">
    <source>
        <dbReference type="ARBA" id="ARBA00004300"/>
    </source>
</evidence>
<dbReference type="GO" id="GO:0035735">
    <property type="term" value="P:intraciliary transport involved in cilium assembly"/>
    <property type="evidence" value="ECO:0007669"/>
    <property type="project" value="InterPro"/>
</dbReference>
<evidence type="ECO:0000256" key="6">
    <source>
        <dbReference type="ARBA" id="ARBA00022473"/>
    </source>
</evidence>
<evidence type="ECO:0000256" key="15">
    <source>
        <dbReference type="SAM" id="MobiDB-lite"/>
    </source>
</evidence>
<feature type="compositionally biased region" description="Basic and acidic residues" evidence="15">
    <location>
        <begin position="1"/>
        <end position="34"/>
    </location>
</feature>